<dbReference type="HOGENOM" id="CLU_024804_1_0_1"/>
<evidence type="ECO:0000313" key="2">
    <source>
        <dbReference type="EMBL" id="KIL59716.1"/>
    </source>
</evidence>
<feature type="region of interest" description="Disordered" evidence="1">
    <location>
        <begin position="135"/>
        <end position="159"/>
    </location>
</feature>
<dbReference type="OrthoDB" id="2973135at2759"/>
<protein>
    <submittedName>
        <fullName evidence="2">Uncharacterized protein</fullName>
    </submittedName>
</protein>
<reference evidence="2 3" key="1">
    <citation type="submission" date="2014-04" db="EMBL/GenBank/DDBJ databases">
        <title>Evolutionary Origins and Diversification of the Mycorrhizal Mutualists.</title>
        <authorList>
            <consortium name="DOE Joint Genome Institute"/>
            <consortium name="Mycorrhizal Genomics Consortium"/>
            <person name="Kohler A."/>
            <person name="Kuo A."/>
            <person name="Nagy L.G."/>
            <person name="Floudas D."/>
            <person name="Copeland A."/>
            <person name="Barry K.W."/>
            <person name="Cichocki N."/>
            <person name="Veneault-Fourrey C."/>
            <person name="LaButti K."/>
            <person name="Lindquist E.A."/>
            <person name="Lipzen A."/>
            <person name="Lundell T."/>
            <person name="Morin E."/>
            <person name="Murat C."/>
            <person name="Riley R."/>
            <person name="Ohm R."/>
            <person name="Sun H."/>
            <person name="Tunlid A."/>
            <person name="Henrissat B."/>
            <person name="Grigoriev I.V."/>
            <person name="Hibbett D.S."/>
            <person name="Martin F."/>
        </authorList>
    </citation>
    <scope>NUCLEOTIDE SEQUENCE [LARGE SCALE GENOMIC DNA]</scope>
    <source>
        <strain evidence="2 3">Koide BX008</strain>
    </source>
</reference>
<organism evidence="2 3">
    <name type="scientific">Amanita muscaria (strain Koide BX008)</name>
    <dbReference type="NCBI Taxonomy" id="946122"/>
    <lineage>
        <taxon>Eukaryota</taxon>
        <taxon>Fungi</taxon>
        <taxon>Dikarya</taxon>
        <taxon>Basidiomycota</taxon>
        <taxon>Agaricomycotina</taxon>
        <taxon>Agaricomycetes</taxon>
        <taxon>Agaricomycetidae</taxon>
        <taxon>Agaricales</taxon>
        <taxon>Pluteineae</taxon>
        <taxon>Amanitaceae</taxon>
        <taxon>Amanita</taxon>
    </lineage>
</organism>
<keyword evidence="3" id="KW-1185">Reference proteome</keyword>
<dbReference type="AlphaFoldDB" id="A0A0C2WSI6"/>
<name>A0A0C2WSI6_AMAMK</name>
<gene>
    <name evidence="2" type="ORF">M378DRAFT_168994</name>
</gene>
<accession>A0A0C2WSI6</accession>
<dbReference type="EMBL" id="KN818311">
    <property type="protein sequence ID" value="KIL59716.1"/>
    <property type="molecule type" value="Genomic_DNA"/>
</dbReference>
<dbReference type="InParanoid" id="A0A0C2WSI6"/>
<sequence>MLLENGFKDIHVDVVECDVVSLVGPKMTLPPKGLDAATNLLAELSTAIGRCISTEKDLQSQGTQGLWLEKSGDPDAVYALTSRHVVEPLPGPDAKMSNKEYRYKENSGAPKVDICLLGDQYHNDLGQDDVIEAETERADEEDLDEDARDDARRNVDKAKKRKQMAQDFAEELKQWEDPEKRCIGHVDFAPPYEVKPAGHEVDVAIIAYDTRKLPDDQKKPRNIIHIGDNYSWEEVKRLLNSDLSNRFKFPINANGQITLTTKVVTHKALANPPEDMFDATKFTMGVANEAVLGRQARLPDGTVKMAVDFSILSLSRKYANFNKVHGDFSAAGDSGAPIGDQKRELVGQIIASVGRHSSVITIITPMEDIKAD</sequence>
<evidence type="ECO:0000313" key="3">
    <source>
        <dbReference type="Proteomes" id="UP000054549"/>
    </source>
</evidence>
<proteinExistence type="predicted"/>
<dbReference type="Proteomes" id="UP000054549">
    <property type="component" value="Unassembled WGS sequence"/>
</dbReference>
<feature type="compositionally biased region" description="Acidic residues" evidence="1">
    <location>
        <begin position="135"/>
        <end position="148"/>
    </location>
</feature>
<evidence type="ECO:0000256" key="1">
    <source>
        <dbReference type="SAM" id="MobiDB-lite"/>
    </source>
</evidence>
<dbReference type="STRING" id="946122.A0A0C2WSI6"/>